<dbReference type="PANTHER" id="PTHR34580:SF1">
    <property type="entry name" value="PROTEIN PAFC"/>
    <property type="match status" value="1"/>
</dbReference>
<evidence type="ECO:0000259" key="6">
    <source>
        <dbReference type="Pfam" id="PF13280"/>
    </source>
</evidence>
<proteinExistence type="predicted"/>
<feature type="compositionally biased region" description="Basic and acidic residues" evidence="4">
    <location>
        <begin position="337"/>
        <end position="346"/>
    </location>
</feature>
<dbReference type="GO" id="GO:0003677">
    <property type="term" value="F:DNA binding"/>
    <property type="evidence" value="ECO:0007669"/>
    <property type="project" value="UniProtKB-KW"/>
</dbReference>
<feature type="domain" description="WCX" evidence="7">
    <location>
        <begin position="247"/>
        <end position="323"/>
    </location>
</feature>
<dbReference type="Pfam" id="PF25583">
    <property type="entry name" value="WCX"/>
    <property type="match status" value="1"/>
</dbReference>
<organism evidence="8">
    <name type="scientific">marine metagenome</name>
    <dbReference type="NCBI Taxonomy" id="408172"/>
    <lineage>
        <taxon>unclassified sequences</taxon>
        <taxon>metagenomes</taxon>
        <taxon>ecological metagenomes</taxon>
    </lineage>
</organism>
<dbReference type="Gene3D" id="1.10.10.10">
    <property type="entry name" value="Winged helix-like DNA-binding domain superfamily/Winged helix DNA-binding domain"/>
    <property type="match status" value="1"/>
</dbReference>
<feature type="domain" description="Helix-turn-helix type 11" evidence="5">
    <location>
        <begin position="12"/>
        <end position="53"/>
    </location>
</feature>
<feature type="domain" description="WYL" evidence="6">
    <location>
        <begin position="151"/>
        <end position="218"/>
    </location>
</feature>
<name>A0A381YNG2_9ZZZZ</name>
<dbReference type="PROSITE" id="PS00894">
    <property type="entry name" value="HTH_DEOR_1"/>
    <property type="match status" value="1"/>
</dbReference>
<evidence type="ECO:0000256" key="4">
    <source>
        <dbReference type="SAM" id="MobiDB-lite"/>
    </source>
</evidence>
<evidence type="ECO:0000313" key="8">
    <source>
        <dbReference type="EMBL" id="SVA78494.1"/>
    </source>
</evidence>
<dbReference type="InterPro" id="IPR013196">
    <property type="entry name" value="HTH_11"/>
</dbReference>
<sequence>MPRNAEVIRQWNILREIEASHWTTINELARKMEVTTRTIRRDLEALQLAGFPLFDELIEGKRHWKLDARPLKLLGNVGFTLSELCALYFSRTVLEALSGTPFSQDLHNAFLKLETVLTPRMRQFLDRLPTVLQAKSEPIKKKIIDSGKLEETVAKLLDATLRRRQTTISYHSFSSNRTKEYLVEPYRLVYAEGGLYLVAYVPEYAEMRTFATERVKHLSLLDTTFEPTQGLSQELFSHSLGINQGKPESVKIEFTDRVAPYVREREWHPSQRISEHPDGSVSLSLQVCLDRALTRWILGFGPLARVVSPSHLAERIVGELEGARERYALQADLDIENNTKKQDSSDHSVSSIPHGPDTSKEERP</sequence>
<dbReference type="InterPro" id="IPR028349">
    <property type="entry name" value="PafC-like"/>
</dbReference>
<dbReference type="InterPro" id="IPR051534">
    <property type="entry name" value="CBASS_pafABC_assoc_protein"/>
</dbReference>
<evidence type="ECO:0000256" key="1">
    <source>
        <dbReference type="ARBA" id="ARBA00023015"/>
    </source>
</evidence>
<dbReference type="PROSITE" id="PS52050">
    <property type="entry name" value="WYL"/>
    <property type="match status" value="1"/>
</dbReference>
<accession>A0A381YNG2</accession>
<feature type="region of interest" description="Disordered" evidence="4">
    <location>
        <begin position="334"/>
        <end position="364"/>
    </location>
</feature>
<dbReference type="InterPro" id="IPR026881">
    <property type="entry name" value="WYL_dom"/>
</dbReference>
<dbReference type="Pfam" id="PF13280">
    <property type="entry name" value="WYL"/>
    <property type="match status" value="1"/>
</dbReference>
<dbReference type="PIRSF" id="PIRSF016838">
    <property type="entry name" value="PafC"/>
    <property type="match status" value="1"/>
</dbReference>
<dbReference type="PANTHER" id="PTHR34580">
    <property type="match status" value="1"/>
</dbReference>
<protein>
    <recommendedName>
        <fullName evidence="9">HTH deoR-type domain-containing protein</fullName>
    </recommendedName>
</protein>
<dbReference type="SUPFAM" id="SSF46785">
    <property type="entry name" value="Winged helix' DNA-binding domain"/>
    <property type="match status" value="1"/>
</dbReference>
<evidence type="ECO:0000256" key="3">
    <source>
        <dbReference type="ARBA" id="ARBA00023163"/>
    </source>
</evidence>
<evidence type="ECO:0008006" key="9">
    <source>
        <dbReference type="Google" id="ProtNLM"/>
    </source>
</evidence>
<evidence type="ECO:0000259" key="5">
    <source>
        <dbReference type="Pfam" id="PF08279"/>
    </source>
</evidence>
<keyword evidence="3" id="KW-0804">Transcription</keyword>
<dbReference type="InterPro" id="IPR018356">
    <property type="entry name" value="Tscrpt_reg_HTH_DeoR_CS"/>
</dbReference>
<dbReference type="InterPro" id="IPR036390">
    <property type="entry name" value="WH_DNA-bd_sf"/>
</dbReference>
<dbReference type="InterPro" id="IPR036388">
    <property type="entry name" value="WH-like_DNA-bd_sf"/>
</dbReference>
<keyword evidence="1" id="KW-0805">Transcription regulation</keyword>
<dbReference type="InterPro" id="IPR057727">
    <property type="entry name" value="WCX_dom"/>
</dbReference>
<dbReference type="EMBL" id="UINC01018644">
    <property type="protein sequence ID" value="SVA78494.1"/>
    <property type="molecule type" value="Genomic_DNA"/>
</dbReference>
<gene>
    <name evidence="8" type="ORF">METZ01_LOCUS131348</name>
</gene>
<evidence type="ECO:0000256" key="2">
    <source>
        <dbReference type="ARBA" id="ARBA00023125"/>
    </source>
</evidence>
<dbReference type="AlphaFoldDB" id="A0A381YNG2"/>
<evidence type="ECO:0000259" key="7">
    <source>
        <dbReference type="Pfam" id="PF25583"/>
    </source>
</evidence>
<keyword evidence="2" id="KW-0238">DNA-binding</keyword>
<dbReference type="GO" id="GO:0003700">
    <property type="term" value="F:DNA-binding transcription factor activity"/>
    <property type="evidence" value="ECO:0007669"/>
    <property type="project" value="InterPro"/>
</dbReference>
<reference evidence="8" key="1">
    <citation type="submission" date="2018-05" db="EMBL/GenBank/DDBJ databases">
        <authorList>
            <person name="Lanie J.A."/>
            <person name="Ng W.-L."/>
            <person name="Kazmierczak K.M."/>
            <person name="Andrzejewski T.M."/>
            <person name="Davidsen T.M."/>
            <person name="Wayne K.J."/>
            <person name="Tettelin H."/>
            <person name="Glass J.I."/>
            <person name="Rusch D."/>
            <person name="Podicherti R."/>
            <person name="Tsui H.-C.T."/>
            <person name="Winkler M.E."/>
        </authorList>
    </citation>
    <scope>NUCLEOTIDE SEQUENCE</scope>
</reference>
<dbReference type="Pfam" id="PF08279">
    <property type="entry name" value="HTH_11"/>
    <property type="match status" value="1"/>
</dbReference>